<dbReference type="PANTHER" id="PTHR30250">
    <property type="entry name" value="PST FAMILY PREDICTED COLANIC ACID TRANSPORTER"/>
    <property type="match status" value="1"/>
</dbReference>
<reference evidence="7 8" key="1">
    <citation type="submission" date="2022-02" db="EMBL/GenBank/DDBJ databases">
        <title>Genome analysis of Beneficial Microorganisms for Coral consortium from Pocillopora damicornis.</title>
        <authorList>
            <person name="Rosado P.M."/>
            <person name="Cardoso P.M."/>
            <person name="Rosado J.G."/>
            <person name="Schultz J."/>
            <person name="Rocha U."/>
            <person name="Costa T.K."/>
            <person name="Peixoto R.S."/>
        </authorList>
    </citation>
    <scope>NUCLEOTIDE SEQUENCE [LARGE SCALE GENOMIC DNA]</scope>
    <source>
        <strain evidence="7 8">BMC5</strain>
    </source>
</reference>
<feature type="transmembrane region" description="Helical" evidence="6">
    <location>
        <begin position="40"/>
        <end position="67"/>
    </location>
</feature>
<keyword evidence="3 6" id="KW-0812">Transmembrane</keyword>
<feature type="transmembrane region" description="Helical" evidence="6">
    <location>
        <begin position="318"/>
        <end position="342"/>
    </location>
</feature>
<evidence type="ECO:0000256" key="4">
    <source>
        <dbReference type="ARBA" id="ARBA00022989"/>
    </source>
</evidence>
<feature type="transmembrane region" description="Helical" evidence="6">
    <location>
        <begin position="79"/>
        <end position="101"/>
    </location>
</feature>
<name>A0ABT6U539_9GAMM</name>
<evidence type="ECO:0000256" key="1">
    <source>
        <dbReference type="ARBA" id="ARBA00004651"/>
    </source>
</evidence>
<keyword evidence="8" id="KW-1185">Reference proteome</keyword>
<proteinExistence type="predicted"/>
<protein>
    <recommendedName>
        <fullName evidence="9">Polysaccharide biosynthesis protein</fullName>
    </recommendedName>
</protein>
<feature type="transmembrane region" description="Helical" evidence="6">
    <location>
        <begin position="349"/>
        <end position="372"/>
    </location>
</feature>
<comment type="subcellular location">
    <subcellularLocation>
        <location evidence="1">Cell membrane</location>
        <topology evidence="1">Multi-pass membrane protein</topology>
    </subcellularLocation>
</comment>
<dbReference type="EMBL" id="JAKUMG010000018">
    <property type="protein sequence ID" value="MDI4671257.1"/>
    <property type="molecule type" value="Genomic_DNA"/>
</dbReference>
<keyword evidence="4 6" id="KW-1133">Transmembrane helix</keyword>
<evidence type="ECO:0000256" key="5">
    <source>
        <dbReference type="ARBA" id="ARBA00023136"/>
    </source>
</evidence>
<dbReference type="RefSeq" id="WP_175083413.1">
    <property type="nucleotide sequence ID" value="NZ_JAKUMG010000018.1"/>
</dbReference>
<dbReference type="InterPro" id="IPR050833">
    <property type="entry name" value="Poly_Biosynth_Transport"/>
</dbReference>
<accession>A0ABT6U539</accession>
<evidence type="ECO:0000313" key="8">
    <source>
        <dbReference type="Proteomes" id="UP001156974"/>
    </source>
</evidence>
<feature type="transmembrane region" description="Helical" evidence="6">
    <location>
        <begin position="252"/>
        <end position="272"/>
    </location>
</feature>
<evidence type="ECO:0000256" key="2">
    <source>
        <dbReference type="ARBA" id="ARBA00022475"/>
    </source>
</evidence>
<comment type="caution">
    <text evidence="7">The sequence shown here is derived from an EMBL/GenBank/DDBJ whole genome shotgun (WGS) entry which is preliminary data.</text>
</comment>
<feature type="transmembrane region" description="Helical" evidence="6">
    <location>
        <begin position="140"/>
        <end position="163"/>
    </location>
</feature>
<feature type="transmembrane region" description="Helical" evidence="6">
    <location>
        <begin position="284"/>
        <end position="306"/>
    </location>
</feature>
<feature type="transmembrane region" description="Helical" evidence="6">
    <location>
        <begin position="169"/>
        <end position="187"/>
    </location>
</feature>
<keyword evidence="2" id="KW-1003">Cell membrane</keyword>
<keyword evidence="5 6" id="KW-0472">Membrane</keyword>
<gene>
    <name evidence="7" type="ORF">MKZ47_19505</name>
</gene>
<feature type="transmembrane region" description="Helical" evidence="6">
    <location>
        <begin position="229"/>
        <end position="246"/>
    </location>
</feature>
<organism evidence="7 8">
    <name type="scientific">Pseudoalteromonas shioyasakiensis</name>
    <dbReference type="NCBI Taxonomy" id="1190813"/>
    <lineage>
        <taxon>Bacteria</taxon>
        <taxon>Pseudomonadati</taxon>
        <taxon>Pseudomonadota</taxon>
        <taxon>Gammaproteobacteria</taxon>
        <taxon>Alteromonadales</taxon>
        <taxon>Pseudoalteromonadaceae</taxon>
        <taxon>Pseudoalteromonas</taxon>
    </lineage>
</organism>
<feature type="transmembrane region" description="Helical" evidence="6">
    <location>
        <begin position="107"/>
        <end position="128"/>
    </location>
</feature>
<evidence type="ECO:0008006" key="9">
    <source>
        <dbReference type="Google" id="ProtNLM"/>
    </source>
</evidence>
<feature type="transmembrane region" description="Helical" evidence="6">
    <location>
        <begin position="378"/>
        <end position="399"/>
    </location>
</feature>
<dbReference type="PANTHER" id="PTHR30250:SF11">
    <property type="entry name" value="O-ANTIGEN TRANSPORTER-RELATED"/>
    <property type="match status" value="1"/>
</dbReference>
<dbReference type="Proteomes" id="UP001156974">
    <property type="component" value="Unassembled WGS sequence"/>
</dbReference>
<evidence type="ECO:0000256" key="3">
    <source>
        <dbReference type="ARBA" id="ARBA00022692"/>
    </source>
</evidence>
<feature type="transmembrane region" description="Helical" evidence="6">
    <location>
        <begin position="7"/>
        <end position="28"/>
    </location>
</feature>
<evidence type="ECO:0000313" key="7">
    <source>
        <dbReference type="EMBL" id="MDI4671257.1"/>
    </source>
</evidence>
<sequence length="411" mass="46986">MEKFKGPIALALSEGVTKLIGLILLPLITASLSLEEFGVYALFLVNYIFFMALYVAILNNFVLVRYFNRGGRVVFESRGAIFFNILFFLFLSLIFLPFSIFFNLWNYFLIFIISSFSCLISQPAQIYLTIKQCRQEYSSYAKFSLVYIVCYAALAVFAFIVGLSNWYEFALLIFLSHAIQTTFLFFYEKRVVRAIIISRNRSLSEYVKHFRGLLANSIFGWARVNVDKYFVLSIIGNAALATYSLGFQLGAVIGLLNTILIKILNPILFSSFKSQQTQKAKKVTLLMLIAFILITLIYIALVPYVVEWFFNDDYIDSVYIAQLVSVGYLLQVLVSIFGAVLFYERRNYLISALSIFSFLVLLLSLLSIFKLGLFNANNVALCFVFSWLVHFLLTSYFALKEPLFKGFISNG</sequence>
<evidence type="ECO:0000256" key="6">
    <source>
        <dbReference type="SAM" id="Phobius"/>
    </source>
</evidence>